<dbReference type="InterPro" id="IPR014729">
    <property type="entry name" value="Rossmann-like_a/b/a_fold"/>
</dbReference>
<protein>
    <recommendedName>
        <fullName evidence="9">Probable methionine--tRNA ligase, mitochondrial</fullName>
        <ecNumber evidence="2">6.1.1.10</ecNumber>
    </recommendedName>
</protein>
<evidence type="ECO:0000256" key="7">
    <source>
        <dbReference type="ARBA" id="ARBA00023146"/>
    </source>
</evidence>
<comment type="caution">
    <text evidence="13">The sequence shown here is derived from an EMBL/GenBank/DDBJ whole genome shotgun (WGS) entry which is preliminary data.</text>
</comment>
<dbReference type="EC" id="6.1.1.10" evidence="2"/>
<dbReference type="PANTHER" id="PTHR43326:SF1">
    <property type="entry name" value="METHIONINE--TRNA LIGASE, MITOCHONDRIAL"/>
    <property type="match status" value="1"/>
</dbReference>
<evidence type="ECO:0000256" key="1">
    <source>
        <dbReference type="ARBA" id="ARBA00005594"/>
    </source>
</evidence>
<dbReference type="InterPro" id="IPR023457">
    <property type="entry name" value="Met-tRNA_synth_2"/>
</dbReference>
<dbReference type="Pfam" id="PF09334">
    <property type="entry name" value="tRNA-synt_1g"/>
    <property type="match status" value="1"/>
</dbReference>
<dbReference type="CDD" id="cd00814">
    <property type="entry name" value="MetRS_core"/>
    <property type="match status" value="1"/>
</dbReference>
<dbReference type="GO" id="GO:0005524">
    <property type="term" value="F:ATP binding"/>
    <property type="evidence" value="ECO:0007669"/>
    <property type="project" value="UniProtKB-KW"/>
</dbReference>
<dbReference type="SUPFAM" id="SSF52374">
    <property type="entry name" value="Nucleotidylyl transferase"/>
    <property type="match status" value="1"/>
</dbReference>
<dbReference type="Pfam" id="PF19303">
    <property type="entry name" value="Anticodon_3"/>
    <property type="match status" value="1"/>
</dbReference>
<dbReference type="FunFam" id="2.170.220.10:FF:000001">
    <property type="entry name" value="methionine--tRNA ligase, mitochondrial"/>
    <property type="match status" value="1"/>
</dbReference>
<proteinExistence type="inferred from homology"/>
<keyword evidence="5 10" id="KW-0067">ATP-binding</keyword>
<dbReference type="InterPro" id="IPR014758">
    <property type="entry name" value="Met-tRNA_synth"/>
</dbReference>
<evidence type="ECO:0000256" key="5">
    <source>
        <dbReference type="ARBA" id="ARBA00022840"/>
    </source>
</evidence>
<comment type="catalytic activity">
    <reaction evidence="8">
        <text>tRNA(Met) + L-methionine + ATP = L-methionyl-tRNA(Met) + AMP + diphosphate</text>
        <dbReference type="Rhea" id="RHEA:13481"/>
        <dbReference type="Rhea" id="RHEA-COMP:9667"/>
        <dbReference type="Rhea" id="RHEA-COMP:9698"/>
        <dbReference type="ChEBI" id="CHEBI:30616"/>
        <dbReference type="ChEBI" id="CHEBI:33019"/>
        <dbReference type="ChEBI" id="CHEBI:57844"/>
        <dbReference type="ChEBI" id="CHEBI:78442"/>
        <dbReference type="ChEBI" id="CHEBI:78530"/>
        <dbReference type="ChEBI" id="CHEBI:456215"/>
        <dbReference type="EC" id="6.1.1.10"/>
    </reaction>
</comment>
<gene>
    <name evidence="13" type="ORF">EDB81DRAFT_917822</name>
</gene>
<keyword evidence="14" id="KW-1185">Reference proteome</keyword>
<dbReference type="Gene3D" id="1.10.730.10">
    <property type="entry name" value="Isoleucyl-tRNA Synthetase, Domain 1"/>
    <property type="match status" value="1"/>
</dbReference>
<dbReference type="InterPro" id="IPR009080">
    <property type="entry name" value="tRNAsynth_Ia_anticodon-bd"/>
</dbReference>
<dbReference type="EMBL" id="JAGMUV010000003">
    <property type="protein sequence ID" value="KAH7165723.1"/>
    <property type="molecule type" value="Genomic_DNA"/>
</dbReference>
<evidence type="ECO:0000256" key="10">
    <source>
        <dbReference type="RuleBase" id="RU363039"/>
    </source>
</evidence>
<dbReference type="AlphaFoldDB" id="A0A9P9FNC0"/>
<evidence type="ECO:0000256" key="9">
    <source>
        <dbReference type="ARBA" id="ARBA00068817"/>
    </source>
</evidence>
<reference evidence="13" key="1">
    <citation type="journal article" date="2021" name="Nat. Commun.">
        <title>Genetic determinants of endophytism in the Arabidopsis root mycobiome.</title>
        <authorList>
            <person name="Mesny F."/>
            <person name="Miyauchi S."/>
            <person name="Thiergart T."/>
            <person name="Pickel B."/>
            <person name="Atanasova L."/>
            <person name="Karlsson M."/>
            <person name="Huettel B."/>
            <person name="Barry K.W."/>
            <person name="Haridas S."/>
            <person name="Chen C."/>
            <person name="Bauer D."/>
            <person name="Andreopoulos W."/>
            <person name="Pangilinan J."/>
            <person name="LaButti K."/>
            <person name="Riley R."/>
            <person name="Lipzen A."/>
            <person name="Clum A."/>
            <person name="Drula E."/>
            <person name="Henrissat B."/>
            <person name="Kohler A."/>
            <person name="Grigoriev I.V."/>
            <person name="Martin F.M."/>
            <person name="Hacquard S."/>
        </authorList>
    </citation>
    <scope>NUCLEOTIDE SEQUENCE</scope>
    <source>
        <strain evidence="13">MPI-CAGE-AT-0147</strain>
    </source>
</reference>
<dbReference type="Proteomes" id="UP000738349">
    <property type="component" value="Unassembled WGS sequence"/>
</dbReference>
<name>A0A9P9FNC0_9HYPO</name>
<feature type="domain" description="Methionyl-tRNA synthetase anticodon-binding" evidence="12">
    <location>
        <begin position="394"/>
        <end position="509"/>
    </location>
</feature>
<sequence>MEAPHIGHLYTMVLADVLKRWQQLKGKPAFFTTGTDEHGMKIQKAADKEGLPPKSFCDINSLKFRHLADAADISHDFFIRTTDEDHKRAVEQFWTHLKNTPPEGLGLYKGTHEGWYSVSDECFYAEDEVTANVDPQTGRKTTVAADSGSEVEWIKEDTWFFPLSKYKDQLLRFYNENPDWIKPKHRMKEVQNWVENHLEDLSITRPASRLSWGIADPEDKNNTIYVWVDALISYATKAGFGSDWHIGSTEKGLWPADVHVIGKDIVRFHAVYWPAFLMAVGLPLPKKIVCHNHWTMSNRKMSKSLGNVVNPMFALERWSVDPLRYFLMRNGSFNKDMEYSNEVIFAVYVKDLQANIGNLFQRIARVKSAKWSTLEAVQWAQKGFDALQIESPRHAEAYAALKEHLETNPQNFGDQMDEVDLSGAIREIFQLLAQANRFINDTEPWRIVKDKSPEAQMLLNWVIYQSADALRVASILLQPIMPTKSAELLDGLGVKPERRTIEFAEKGKDLDFGTPSKKIPNWTRSRADAQYDSLFPPVPGVELADTEAEANWPASKLHTRQSRVRLATQAITRNAREDEVKEAPR</sequence>
<keyword evidence="4 10" id="KW-0547">Nucleotide-binding</keyword>
<keyword evidence="3 10" id="KW-0436">Ligase</keyword>
<dbReference type="GO" id="GO:0006431">
    <property type="term" value="P:methionyl-tRNA aminoacylation"/>
    <property type="evidence" value="ECO:0007669"/>
    <property type="project" value="InterPro"/>
</dbReference>
<keyword evidence="7 10" id="KW-0030">Aminoacyl-tRNA synthetase</keyword>
<dbReference type="GO" id="GO:0005739">
    <property type="term" value="C:mitochondrion"/>
    <property type="evidence" value="ECO:0007669"/>
    <property type="project" value="UniProtKB-ARBA"/>
</dbReference>
<evidence type="ECO:0000256" key="2">
    <source>
        <dbReference type="ARBA" id="ARBA00012838"/>
    </source>
</evidence>
<evidence type="ECO:0000259" key="12">
    <source>
        <dbReference type="Pfam" id="PF19303"/>
    </source>
</evidence>
<dbReference type="SUPFAM" id="SSF47323">
    <property type="entry name" value="Anticodon-binding domain of a subclass of class I aminoacyl-tRNA synthetases"/>
    <property type="match status" value="1"/>
</dbReference>
<dbReference type="CDD" id="cd07957">
    <property type="entry name" value="Anticodon_Ia_Met"/>
    <property type="match status" value="1"/>
</dbReference>
<evidence type="ECO:0000259" key="11">
    <source>
        <dbReference type="Pfam" id="PF09334"/>
    </source>
</evidence>
<dbReference type="PRINTS" id="PR01041">
    <property type="entry name" value="TRNASYNTHMET"/>
</dbReference>
<feature type="domain" description="Methionyl/Leucyl tRNA synthetase" evidence="11">
    <location>
        <begin position="3"/>
        <end position="363"/>
    </location>
</feature>
<dbReference type="GO" id="GO:0004825">
    <property type="term" value="F:methionine-tRNA ligase activity"/>
    <property type="evidence" value="ECO:0007669"/>
    <property type="project" value="UniProtKB-EC"/>
</dbReference>
<dbReference type="NCBIfam" id="TIGR00398">
    <property type="entry name" value="metG"/>
    <property type="match status" value="1"/>
</dbReference>
<dbReference type="PANTHER" id="PTHR43326">
    <property type="entry name" value="METHIONYL-TRNA SYNTHETASE"/>
    <property type="match status" value="1"/>
</dbReference>
<dbReference type="InterPro" id="IPR033911">
    <property type="entry name" value="MetRS_core"/>
</dbReference>
<organism evidence="13 14">
    <name type="scientific">Dactylonectria macrodidyma</name>
    <dbReference type="NCBI Taxonomy" id="307937"/>
    <lineage>
        <taxon>Eukaryota</taxon>
        <taxon>Fungi</taxon>
        <taxon>Dikarya</taxon>
        <taxon>Ascomycota</taxon>
        <taxon>Pezizomycotina</taxon>
        <taxon>Sordariomycetes</taxon>
        <taxon>Hypocreomycetidae</taxon>
        <taxon>Hypocreales</taxon>
        <taxon>Nectriaceae</taxon>
        <taxon>Dactylonectria</taxon>
    </lineage>
</organism>
<evidence type="ECO:0000256" key="6">
    <source>
        <dbReference type="ARBA" id="ARBA00022917"/>
    </source>
</evidence>
<dbReference type="Gene3D" id="3.40.50.620">
    <property type="entry name" value="HUPs"/>
    <property type="match status" value="1"/>
</dbReference>
<evidence type="ECO:0000256" key="4">
    <source>
        <dbReference type="ARBA" id="ARBA00022741"/>
    </source>
</evidence>
<evidence type="ECO:0000313" key="14">
    <source>
        <dbReference type="Proteomes" id="UP000738349"/>
    </source>
</evidence>
<evidence type="ECO:0000256" key="8">
    <source>
        <dbReference type="ARBA" id="ARBA00047364"/>
    </source>
</evidence>
<evidence type="ECO:0000256" key="3">
    <source>
        <dbReference type="ARBA" id="ARBA00022598"/>
    </source>
</evidence>
<dbReference type="InterPro" id="IPR041872">
    <property type="entry name" value="Anticodon_Met"/>
</dbReference>
<evidence type="ECO:0000313" key="13">
    <source>
        <dbReference type="EMBL" id="KAH7165723.1"/>
    </source>
</evidence>
<keyword evidence="6 10" id="KW-0648">Protein biosynthesis</keyword>
<dbReference type="Gene3D" id="2.170.220.10">
    <property type="match status" value="1"/>
</dbReference>
<dbReference type="InterPro" id="IPR015413">
    <property type="entry name" value="Methionyl/Leucyl_tRNA_Synth"/>
</dbReference>
<comment type="similarity">
    <text evidence="1 10">Belongs to the class-I aminoacyl-tRNA synthetase family.</text>
</comment>
<accession>A0A9P9FNC0</accession>
<dbReference type="OrthoDB" id="24670at2759"/>